<sequence>MSIEKVEEIITEQSSNEYLSHHDTNLYPTLHVAISPNGQQVATFNTVTLELNMGKVNSLSEISPIKCDALNDIDTSARLVWSLAISNPIDQVDNGDVHAETLIALSCFDEKDMMLGKSLSPTASLTYQHQLGTSSGKDGEIEFHHSSYEVNDEEKARELIKSMSAATWVISTWREVRISTEVDEFGGLVRFLDDDPLDPHTATILVLNVNGIAKTSFNMDNITIKKTPTYDDYSSCYMDNAIRVLRDTKKLFPFQQYRLVRNCGTILLIDNSDGSVIPILNDPFIKNILVPSFISKRELIELRLQYLHDSEWDQAVCHTIFNQNGEYSDADSELEKSSIIVNDMEPWVHNKDYGRISAFLDDEKTTQLFIGETTLQVWYRKNKRSKKRLKYIWVIPTKGILIIKSLEIGKREFKVTLSSQSTQSYRENNVVIHWPFKRNTVDDACSALRYLYEKRDDPAGPKKQQHYENLVHKIETSIRKFILKRPAIWRLIDVRYNVMASLVYGRRINLVQQILNTKDSDFSMRYLHTPRLYEWPKKPKTSDLEIAIKCSEGRQRDVVMIGFFLDYYSDNAMDNTGWMFTVSRAIPLLFENRLDLFSKPIFGTKEIHLDESHINAKDLPKGKSKFIRAFVPNTELTPTTEPSRMRNTKKLQTVMKIIDKSKDTFTHNQQLAALQKVIPGLDRGDSSALVALRLVPLPDFTVYPDGTKNQDINYRTLPFRLLPTYTVELIRESRGDVPPNQLKQLTIAIAFTVLVLWMEGVFDEAKSDGRLAVLKYRAELIADYETLEKPFGDSKEGSSSGDAKEWDITGLDVDSYKQKNIERMNRKSGIEFYSSWKSSSSDHKGLISGKTSNGSIDDRNIQDKKVFFKDNIRRSSSIDDGLSTVASPRAYEISSINEDVNSIHGEILTLKDSVKSVEGSIDNRLNSLEGKLVEMMDLLNKLTTANNLNSSGDISSGTGNI</sequence>
<accession>A0A9N8ZCR9</accession>
<dbReference type="EMBL" id="CAJVPQ010000543">
    <property type="protein sequence ID" value="CAG8490972.1"/>
    <property type="molecule type" value="Genomic_DNA"/>
</dbReference>
<name>A0A9N8ZCR9_9GLOM</name>
<reference evidence="1" key="1">
    <citation type="submission" date="2021-06" db="EMBL/GenBank/DDBJ databases">
        <authorList>
            <person name="Kallberg Y."/>
            <person name="Tangrot J."/>
            <person name="Rosling A."/>
        </authorList>
    </citation>
    <scope>NUCLEOTIDE SEQUENCE</scope>
    <source>
        <strain evidence="1">UK204</strain>
    </source>
</reference>
<evidence type="ECO:0000313" key="1">
    <source>
        <dbReference type="EMBL" id="CAG8490972.1"/>
    </source>
</evidence>
<protein>
    <submittedName>
        <fullName evidence="1">7206_t:CDS:1</fullName>
    </submittedName>
</protein>
<gene>
    <name evidence="1" type="ORF">FCALED_LOCUS3210</name>
</gene>
<keyword evidence="2" id="KW-1185">Reference proteome</keyword>
<organism evidence="1 2">
    <name type="scientific">Funneliformis caledonium</name>
    <dbReference type="NCBI Taxonomy" id="1117310"/>
    <lineage>
        <taxon>Eukaryota</taxon>
        <taxon>Fungi</taxon>
        <taxon>Fungi incertae sedis</taxon>
        <taxon>Mucoromycota</taxon>
        <taxon>Glomeromycotina</taxon>
        <taxon>Glomeromycetes</taxon>
        <taxon>Glomerales</taxon>
        <taxon>Glomeraceae</taxon>
        <taxon>Funneliformis</taxon>
    </lineage>
</organism>
<comment type="caution">
    <text evidence="1">The sequence shown here is derived from an EMBL/GenBank/DDBJ whole genome shotgun (WGS) entry which is preliminary data.</text>
</comment>
<dbReference type="OrthoDB" id="2433234at2759"/>
<evidence type="ECO:0000313" key="2">
    <source>
        <dbReference type="Proteomes" id="UP000789570"/>
    </source>
</evidence>
<dbReference type="AlphaFoldDB" id="A0A9N8ZCR9"/>
<proteinExistence type="predicted"/>
<dbReference type="Proteomes" id="UP000789570">
    <property type="component" value="Unassembled WGS sequence"/>
</dbReference>